<dbReference type="Pfam" id="PF00480">
    <property type="entry name" value="ROK"/>
    <property type="match status" value="1"/>
</dbReference>
<dbReference type="GO" id="GO:0005737">
    <property type="term" value="C:cytoplasm"/>
    <property type="evidence" value="ECO:0007669"/>
    <property type="project" value="InterPro"/>
</dbReference>
<keyword evidence="4 9" id="KW-0808">Transferase</keyword>
<name>A0AAJ1SYY2_9BACI</name>
<dbReference type="InterPro" id="IPR049874">
    <property type="entry name" value="ROK_cs"/>
</dbReference>
<accession>A0AAJ1SYY2</accession>
<evidence type="ECO:0000256" key="8">
    <source>
        <dbReference type="ARBA" id="ARBA00032386"/>
    </source>
</evidence>
<reference evidence="9" key="1">
    <citation type="submission" date="2023-07" db="EMBL/GenBank/DDBJ databases">
        <title>Genomic Encyclopedia of Type Strains, Phase IV (KMG-IV): sequencing the most valuable type-strain genomes for metagenomic binning, comparative biology and taxonomic classification.</title>
        <authorList>
            <person name="Goeker M."/>
        </authorList>
    </citation>
    <scope>NUCLEOTIDE SEQUENCE</scope>
    <source>
        <strain evidence="9">DSM 23947</strain>
    </source>
</reference>
<dbReference type="PANTHER" id="PTHR18964:SF149">
    <property type="entry name" value="BIFUNCTIONAL UDP-N-ACETYLGLUCOSAMINE 2-EPIMERASE_N-ACETYLMANNOSAMINE KINASE"/>
    <property type="match status" value="1"/>
</dbReference>
<dbReference type="NCBIfam" id="TIGR00744">
    <property type="entry name" value="ROK_glcA_fam"/>
    <property type="match status" value="1"/>
</dbReference>
<evidence type="ECO:0000313" key="10">
    <source>
        <dbReference type="Proteomes" id="UP001237207"/>
    </source>
</evidence>
<protein>
    <recommendedName>
        <fullName evidence="3">Glucokinase</fullName>
        <ecNumber evidence="2">2.7.1.2</ecNumber>
    </recommendedName>
    <alternativeName>
        <fullName evidence="8">Glucose kinase</fullName>
    </alternativeName>
</protein>
<dbReference type="GO" id="GO:0004340">
    <property type="term" value="F:glucokinase activity"/>
    <property type="evidence" value="ECO:0007669"/>
    <property type="project" value="UniProtKB-EC"/>
</dbReference>
<evidence type="ECO:0000313" key="9">
    <source>
        <dbReference type="EMBL" id="MDQ0213866.1"/>
    </source>
</evidence>
<keyword evidence="6" id="KW-0418">Kinase</keyword>
<evidence type="ECO:0000256" key="2">
    <source>
        <dbReference type="ARBA" id="ARBA00012323"/>
    </source>
</evidence>
<evidence type="ECO:0000256" key="4">
    <source>
        <dbReference type="ARBA" id="ARBA00022679"/>
    </source>
</evidence>
<gene>
    <name evidence="9" type="ORF">J2S13_000260</name>
</gene>
<dbReference type="InterPro" id="IPR004654">
    <property type="entry name" value="ROK_glcA"/>
</dbReference>
<proteinExistence type="inferred from homology"/>
<keyword evidence="7" id="KW-0067">ATP-binding</keyword>
<dbReference type="Proteomes" id="UP001237207">
    <property type="component" value="Unassembled WGS sequence"/>
</dbReference>
<sequence length="326" mass="35419">MDGFKRKWVVAIDLGGTTTKLAFFNHSGKMIKKWKISTDKRNAGQYILDNIVTSIDKQLQQLKVDKEILTGIGMGAPGPVHLEQGLLYNAINLGWEKNYPLKKLLEKKMNLPVAVENDANCAALGEFWKGIGQHSKDLIFVTLGTGVGGGIISNGKLVRGVHGAGGEIGHITVIPKNGYRCNCGKIGCLETVASAKGIQRITKQLLASKKEKSMLSDKYFTVKDVFNAAKQCDPTASEVVDTFSFYLGLTLANIGNIFNPEIIILGGGIAKAGDFLVKKVQPYFENYAFPTVRDSTVISLTDLGNDAGVFGACRLILNQMMKSKKM</sequence>
<dbReference type="InterPro" id="IPR000600">
    <property type="entry name" value="ROK"/>
</dbReference>
<evidence type="ECO:0000256" key="5">
    <source>
        <dbReference type="ARBA" id="ARBA00022741"/>
    </source>
</evidence>
<evidence type="ECO:0000256" key="1">
    <source>
        <dbReference type="ARBA" id="ARBA00006479"/>
    </source>
</evidence>
<dbReference type="EMBL" id="JAUSUC010000002">
    <property type="protein sequence ID" value="MDQ0213866.1"/>
    <property type="molecule type" value="Genomic_DNA"/>
</dbReference>
<evidence type="ECO:0000256" key="3">
    <source>
        <dbReference type="ARBA" id="ARBA00014701"/>
    </source>
</evidence>
<comment type="similarity">
    <text evidence="1">Belongs to the ROK (NagC/XylR) family.</text>
</comment>
<dbReference type="InterPro" id="IPR043129">
    <property type="entry name" value="ATPase_NBD"/>
</dbReference>
<keyword evidence="10" id="KW-1185">Reference proteome</keyword>
<dbReference type="Gene3D" id="3.30.420.40">
    <property type="match status" value="2"/>
</dbReference>
<dbReference type="PROSITE" id="PS01125">
    <property type="entry name" value="ROK"/>
    <property type="match status" value="1"/>
</dbReference>
<evidence type="ECO:0000256" key="6">
    <source>
        <dbReference type="ARBA" id="ARBA00022777"/>
    </source>
</evidence>
<dbReference type="RefSeq" id="WP_307255863.1">
    <property type="nucleotide sequence ID" value="NZ_JAUSUC010000002.1"/>
</dbReference>
<dbReference type="AlphaFoldDB" id="A0AAJ1SYY2"/>
<dbReference type="GO" id="GO:0005524">
    <property type="term" value="F:ATP binding"/>
    <property type="evidence" value="ECO:0007669"/>
    <property type="project" value="UniProtKB-KW"/>
</dbReference>
<evidence type="ECO:0000256" key="7">
    <source>
        <dbReference type="ARBA" id="ARBA00022840"/>
    </source>
</evidence>
<dbReference type="GO" id="GO:0006096">
    <property type="term" value="P:glycolytic process"/>
    <property type="evidence" value="ECO:0007669"/>
    <property type="project" value="InterPro"/>
</dbReference>
<organism evidence="9 10">
    <name type="scientific">Oikeobacillus pervagus</name>
    <dbReference type="NCBI Taxonomy" id="1325931"/>
    <lineage>
        <taxon>Bacteria</taxon>
        <taxon>Bacillati</taxon>
        <taxon>Bacillota</taxon>
        <taxon>Bacilli</taxon>
        <taxon>Bacillales</taxon>
        <taxon>Bacillaceae</taxon>
        <taxon>Oikeobacillus</taxon>
    </lineage>
</organism>
<dbReference type="SUPFAM" id="SSF53067">
    <property type="entry name" value="Actin-like ATPase domain"/>
    <property type="match status" value="1"/>
</dbReference>
<dbReference type="PANTHER" id="PTHR18964">
    <property type="entry name" value="ROK (REPRESSOR, ORF, KINASE) FAMILY"/>
    <property type="match status" value="1"/>
</dbReference>
<dbReference type="EC" id="2.7.1.2" evidence="2"/>
<comment type="caution">
    <text evidence="9">The sequence shown here is derived from an EMBL/GenBank/DDBJ whole genome shotgun (WGS) entry which is preliminary data.</text>
</comment>
<keyword evidence="5" id="KW-0547">Nucleotide-binding</keyword>